<dbReference type="EMBL" id="CAAALY010032906">
    <property type="protein sequence ID" value="VEL17502.1"/>
    <property type="molecule type" value="Genomic_DNA"/>
</dbReference>
<name>A0A3S5BTE2_9PLAT</name>
<dbReference type="AlphaFoldDB" id="A0A3S5BTE2"/>
<dbReference type="Proteomes" id="UP000784294">
    <property type="component" value="Unassembled WGS sequence"/>
</dbReference>
<organism evidence="1 2">
    <name type="scientific">Protopolystoma xenopodis</name>
    <dbReference type="NCBI Taxonomy" id="117903"/>
    <lineage>
        <taxon>Eukaryota</taxon>
        <taxon>Metazoa</taxon>
        <taxon>Spiralia</taxon>
        <taxon>Lophotrochozoa</taxon>
        <taxon>Platyhelminthes</taxon>
        <taxon>Monogenea</taxon>
        <taxon>Polyopisthocotylea</taxon>
        <taxon>Polystomatidea</taxon>
        <taxon>Polystomatidae</taxon>
        <taxon>Protopolystoma</taxon>
    </lineage>
</organism>
<accession>A0A3S5BTE2</accession>
<evidence type="ECO:0000313" key="1">
    <source>
        <dbReference type="EMBL" id="VEL17502.1"/>
    </source>
</evidence>
<keyword evidence="2" id="KW-1185">Reference proteome</keyword>
<evidence type="ECO:0000313" key="2">
    <source>
        <dbReference type="Proteomes" id="UP000784294"/>
    </source>
</evidence>
<comment type="caution">
    <text evidence="1">The sequence shown here is derived from an EMBL/GenBank/DDBJ whole genome shotgun (WGS) entry which is preliminary data.</text>
</comment>
<protein>
    <submittedName>
        <fullName evidence="1">Uncharacterized protein</fullName>
    </submittedName>
</protein>
<sequence>MGCFIVATRFSPSTVKKHVNLATNRRRRPSRMRAQNSICLLSSKLTDRPVDSGISIIIIIIISTRSYSHT</sequence>
<gene>
    <name evidence="1" type="ORF">PXEA_LOCUS10942</name>
</gene>
<proteinExistence type="predicted"/>
<reference evidence="1" key="1">
    <citation type="submission" date="2018-11" db="EMBL/GenBank/DDBJ databases">
        <authorList>
            <consortium name="Pathogen Informatics"/>
        </authorList>
    </citation>
    <scope>NUCLEOTIDE SEQUENCE</scope>
</reference>